<keyword evidence="4" id="KW-1185">Reference proteome</keyword>
<organism evidence="3 4">
    <name type="scientific">Vermiconidia calcicola</name>
    <dbReference type="NCBI Taxonomy" id="1690605"/>
    <lineage>
        <taxon>Eukaryota</taxon>
        <taxon>Fungi</taxon>
        <taxon>Dikarya</taxon>
        <taxon>Ascomycota</taxon>
        <taxon>Pezizomycotina</taxon>
        <taxon>Dothideomycetes</taxon>
        <taxon>Dothideomycetidae</taxon>
        <taxon>Mycosphaerellales</taxon>
        <taxon>Extremaceae</taxon>
        <taxon>Vermiconidia</taxon>
    </lineage>
</organism>
<evidence type="ECO:0000313" key="3">
    <source>
        <dbReference type="EMBL" id="KAK5538408.1"/>
    </source>
</evidence>
<evidence type="ECO:0000313" key="4">
    <source>
        <dbReference type="Proteomes" id="UP001345827"/>
    </source>
</evidence>
<evidence type="ECO:0000256" key="2">
    <source>
        <dbReference type="ARBA" id="ARBA00023242"/>
    </source>
</evidence>
<dbReference type="Proteomes" id="UP001345827">
    <property type="component" value="Unassembled WGS sequence"/>
</dbReference>
<sequence>MVIRTAVPGIDGWQLTFAIIVSRVESDGSSVGIDNQLSLGQAADEQTGDEALPECLRCKKAKRACVRGCRIKFVHCTTSAEQECLEDDLEQPDSIIANDVWRFKKSQPWVSVREVDNTIPFIDETLETSACYGRASADPSTGSYVATGEALPDVFEASISPQSTSQTPGHAALGIYEAQIQSQPYQLSKHDSISGGSFAYPSPYVGIAETTLSADIGLDLVTRNHPKLLCREKAFLLRHYLVALGPSLDVCDPGRHFSTLVPELATTSDLLLHAISAVSAHHLSRTADYDPTVAEQHHERCVELLIPILDDSFAPDEVVAATVLLRFYEQMSSAVIGYDQEAHLSGASAFINSESTCVSAGGLREASFWLFLRQDIDVALSQQRLPKLNLDAFSAGLNLQGPACDHTWANRIVWITAEVLRFLFGPQRSQDKLNELVEKTESWMYNKPASFRPLYIAKERGVFPEIYYTRPWHDSARVKVGVGHRESHRLLQEEVSHHSSLLFGIYMHGEDRQARLGAVHVISIVAPYIVDKSQQEAIIILLAQLERDHAWPTRAIAVAAMNEWEWDGGRQSSFCKLSG</sequence>
<dbReference type="PANTHER" id="PTHR37534:SF25">
    <property type="entry name" value="ZN(II)2CYS6 TRANSCRIPTION FACTOR (EUROFUNG)"/>
    <property type="match status" value="1"/>
</dbReference>
<protein>
    <recommendedName>
        <fullName evidence="5">Zn(2)-C6 fungal-type domain-containing protein</fullName>
    </recommendedName>
</protein>
<dbReference type="GO" id="GO:0005634">
    <property type="term" value="C:nucleus"/>
    <property type="evidence" value="ECO:0007669"/>
    <property type="project" value="UniProtKB-SubCell"/>
</dbReference>
<dbReference type="InterPro" id="IPR021858">
    <property type="entry name" value="Fun_TF"/>
</dbReference>
<reference evidence="3 4" key="1">
    <citation type="submission" date="2023-06" db="EMBL/GenBank/DDBJ databases">
        <title>Black Yeasts Isolated from many extreme environments.</title>
        <authorList>
            <person name="Coleine C."/>
            <person name="Stajich J.E."/>
            <person name="Selbmann L."/>
        </authorList>
    </citation>
    <scope>NUCLEOTIDE SEQUENCE [LARGE SCALE GENOMIC DNA]</scope>
    <source>
        <strain evidence="3 4">CCFEE 5887</strain>
    </source>
</reference>
<dbReference type="GO" id="GO:0003700">
    <property type="term" value="F:DNA-binding transcription factor activity"/>
    <property type="evidence" value="ECO:0007669"/>
    <property type="project" value="TreeGrafter"/>
</dbReference>
<dbReference type="GO" id="GO:0045944">
    <property type="term" value="P:positive regulation of transcription by RNA polymerase II"/>
    <property type="evidence" value="ECO:0007669"/>
    <property type="project" value="TreeGrafter"/>
</dbReference>
<gene>
    <name evidence="3" type="ORF">LTR25_003950</name>
</gene>
<accession>A0AAV9QDF8</accession>
<comment type="subcellular location">
    <subcellularLocation>
        <location evidence="1">Nucleus</location>
    </subcellularLocation>
</comment>
<dbReference type="Pfam" id="PF11951">
    <property type="entry name" value="Fungal_trans_2"/>
    <property type="match status" value="1"/>
</dbReference>
<comment type="caution">
    <text evidence="3">The sequence shown here is derived from an EMBL/GenBank/DDBJ whole genome shotgun (WGS) entry which is preliminary data.</text>
</comment>
<dbReference type="EMBL" id="JAXLQG010000006">
    <property type="protein sequence ID" value="KAK5538408.1"/>
    <property type="molecule type" value="Genomic_DNA"/>
</dbReference>
<evidence type="ECO:0008006" key="5">
    <source>
        <dbReference type="Google" id="ProtNLM"/>
    </source>
</evidence>
<dbReference type="GO" id="GO:0000976">
    <property type="term" value="F:transcription cis-regulatory region binding"/>
    <property type="evidence" value="ECO:0007669"/>
    <property type="project" value="TreeGrafter"/>
</dbReference>
<name>A0AAV9QDF8_9PEZI</name>
<dbReference type="AlphaFoldDB" id="A0AAV9QDF8"/>
<keyword evidence="2" id="KW-0539">Nucleus</keyword>
<evidence type="ECO:0000256" key="1">
    <source>
        <dbReference type="ARBA" id="ARBA00004123"/>
    </source>
</evidence>
<dbReference type="PANTHER" id="PTHR37534">
    <property type="entry name" value="TRANSCRIPTIONAL ACTIVATOR PROTEIN UGA3"/>
    <property type="match status" value="1"/>
</dbReference>
<proteinExistence type="predicted"/>